<organism evidence="1 2">
    <name type="scientific">Parafilimonas terrae</name>
    <dbReference type="NCBI Taxonomy" id="1465490"/>
    <lineage>
        <taxon>Bacteria</taxon>
        <taxon>Pseudomonadati</taxon>
        <taxon>Bacteroidota</taxon>
        <taxon>Chitinophagia</taxon>
        <taxon>Chitinophagales</taxon>
        <taxon>Chitinophagaceae</taxon>
        <taxon>Parafilimonas</taxon>
    </lineage>
</organism>
<dbReference type="STRING" id="1465490.SAMN05444277_101255"/>
<name>A0A1I5RIA0_9BACT</name>
<evidence type="ECO:0000313" key="1">
    <source>
        <dbReference type="EMBL" id="SFP58011.1"/>
    </source>
</evidence>
<protein>
    <submittedName>
        <fullName evidence="1">Uncharacterized protein</fullName>
    </submittedName>
</protein>
<reference evidence="1 2" key="1">
    <citation type="submission" date="2016-10" db="EMBL/GenBank/DDBJ databases">
        <authorList>
            <person name="de Groot N.N."/>
        </authorList>
    </citation>
    <scope>NUCLEOTIDE SEQUENCE [LARGE SCALE GENOMIC DNA]</scope>
    <source>
        <strain evidence="1 2">DSM 28286</strain>
    </source>
</reference>
<keyword evidence="2" id="KW-1185">Reference proteome</keyword>
<dbReference type="Proteomes" id="UP000199031">
    <property type="component" value="Unassembled WGS sequence"/>
</dbReference>
<dbReference type="EMBL" id="FOXQ01000001">
    <property type="protein sequence ID" value="SFP58011.1"/>
    <property type="molecule type" value="Genomic_DNA"/>
</dbReference>
<sequence length="89" mass="9825">MCNCGKKRTAFKQQRIVDPHLPAVVPQQNSLQSIQPVKTVMFQYTGNTALSVIGNVTRKSYRFGFPGDIQHIALNDVAGMAAIPVLKRI</sequence>
<accession>A0A1I5RIA0</accession>
<evidence type="ECO:0000313" key="2">
    <source>
        <dbReference type="Proteomes" id="UP000199031"/>
    </source>
</evidence>
<dbReference type="AlphaFoldDB" id="A0A1I5RIA0"/>
<gene>
    <name evidence="1" type="ORF">SAMN05444277_101255</name>
</gene>
<proteinExistence type="predicted"/>